<name>A0ABU8MWQ4_9PSEU</name>
<dbReference type="RefSeq" id="WP_337698315.1">
    <property type="nucleotide sequence ID" value="NZ_JBBEGN010000027.1"/>
</dbReference>
<proteinExistence type="predicted"/>
<sequence length="116" mass="12817">MNTIAEHVEQAAEQLRAANHATHDDPLDGPSAAVVVGNLRELVARLPQLLDHLRRSARRADFAAHYDDRPGVPVVRTFGFAMDHLDDSRHLADALHDQLAAAHNDLGHIGRHFVED</sequence>
<dbReference type="EMBL" id="JBBEGN010000027">
    <property type="protein sequence ID" value="MEJ2871743.1"/>
    <property type="molecule type" value="Genomic_DNA"/>
</dbReference>
<organism evidence="1 2">
    <name type="scientific">Actinomycetospora aurantiaca</name>
    <dbReference type="NCBI Taxonomy" id="3129233"/>
    <lineage>
        <taxon>Bacteria</taxon>
        <taxon>Bacillati</taxon>
        <taxon>Actinomycetota</taxon>
        <taxon>Actinomycetes</taxon>
        <taxon>Pseudonocardiales</taxon>
        <taxon>Pseudonocardiaceae</taxon>
        <taxon>Actinomycetospora</taxon>
    </lineage>
</organism>
<comment type="caution">
    <text evidence="1">The sequence shown here is derived from an EMBL/GenBank/DDBJ whole genome shotgun (WGS) entry which is preliminary data.</text>
</comment>
<reference evidence="1 2" key="1">
    <citation type="submission" date="2024-03" db="EMBL/GenBank/DDBJ databases">
        <title>Actinomycetospora sp. OC33-EN08, a novel actinomycete isolated from wild orchid (Aerides multiflora).</title>
        <authorList>
            <person name="Suriyachadkun C."/>
        </authorList>
    </citation>
    <scope>NUCLEOTIDE SEQUENCE [LARGE SCALE GENOMIC DNA]</scope>
    <source>
        <strain evidence="1 2">OC33-EN08</strain>
    </source>
</reference>
<evidence type="ECO:0000313" key="1">
    <source>
        <dbReference type="EMBL" id="MEJ2871743.1"/>
    </source>
</evidence>
<accession>A0ABU8MWQ4</accession>
<keyword evidence="2" id="KW-1185">Reference proteome</keyword>
<dbReference type="Proteomes" id="UP001385809">
    <property type="component" value="Unassembled WGS sequence"/>
</dbReference>
<protein>
    <submittedName>
        <fullName evidence="1">Uncharacterized protein</fullName>
    </submittedName>
</protein>
<evidence type="ECO:0000313" key="2">
    <source>
        <dbReference type="Proteomes" id="UP001385809"/>
    </source>
</evidence>
<gene>
    <name evidence="1" type="ORF">WCD74_28560</name>
</gene>